<proteinExistence type="predicted"/>
<dbReference type="GO" id="GO:0006355">
    <property type="term" value="P:regulation of DNA-templated transcription"/>
    <property type="evidence" value="ECO:0007669"/>
    <property type="project" value="InterPro"/>
</dbReference>
<dbReference type="eggNOG" id="ENOG5032WHF">
    <property type="taxonomic scope" value="Bacteria"/>
</dbReference>
<protein>
    <recommendedName>
        <fullName evidence="5">FaeA-like protein</fullName>
    </recommendedName>
</protein>
<gene>
    <name evidence="3" type="ORF">GTGU_04401</name>
</gene>
<dbReference type="Gene3D" id="1.10.10.10">
    <property type="entry name" value="Winged helix-like DNA-binding domain superfamily/Winged helix DNA-binding domain"/>
    <property type="match status" value="1"/>
</dbReference>
<evidence type="ECO:0008006" key="5">
    <source>
        <dbReference type="Google" id="ProtNLM"/>
    </source>
</evidence>
<dbReference type="Proteomes" id="UP000028630">
    <property type="component" value="Unassembled WGS sequence"/>
</dbReference>
<reference evidence="4" key="1">
    <citation type="submission" date="2014-05" db="EMBL/GenBank/DDBJ databases">
        <title>ATOL: Assembling a taxonomically balanced genome-scale reconstruction of the evolutionary history of the Enterobacteriaceae.</title>
        <authorList>
            <person name="Plunkett G. III"/>
            <person name="Neeno-Eckwall E.C."/>
            <person name="Glasner J.D."/>
            <person name="Perna N.T."/>
        </authorList>
    </citation>
    <scope>NUCLEOTIDE SEQUENCE [LARGE SCALE GENOMIC DNA]</scope>
    <source>
        <strain evidence="4">ATCC 49490</strain>
    </source>
</reference>
<organism evidence="3 4">
    <name type="scientific">Trabulsiella guamensis ATCC 49490</name>
    <dbReference type="NCBI Taxonomy" id="1005994"/>
    <lineage>
        <taxon>Bacteria</taxon>
        <taxon>Pseudomonadati</taxon>
        <taxon>Pseudomonadota</taxon>
        <taxon>Gammaproteobacteria</taxon>
        <taxon>Enterobacterales</taxon>
        <taxon>Enterobacteriaceae</taxon>
        <taxon>Trabulsiella</taxon>
    </lineage>
</organism>
<dbReference type="EMBL" id="JMTB01000121">
    <property type="protein sequence ID" value="KFB98730.1"/>
    <property type="molecule type" value="Genomic_DNA"/>
</dbReference>
<evidence type="ECO:0000313" key="3">
    <source>
        <dbReference type="EMBL" id="KFB98730.1"/>
    </source>
</evidence>
<keyword evidence="2" id="KW-0804">Transcription</keyword>
<dbReference type="RefSeq" id="WP_038162516.1">
    <property type="nucleotide sequence ID" value="NZ_JMTB01000121.1"/>
</dbReference>
<keyword evidence="1" id="KW-0805">Transcription regulation</keyword>
<dbReference type="AlphaFoldDB" id="A0A084ZMN6"/>
<evidence type="ECO:0000256" key="1">
    <source>
        <dbReference type="ARBA" id="ARBA00023015"/>
    </source>
</evidence>
<dbReference type="Pfam" id="PF04703">
    <property type="entry name" value="FaeA"/>
    <property type="match status" value="1"/>
</dbReference>
<name>A0A084ZMN6_9ENTR</name>
<dbReference type="InterPro" id="IPR036390">
    <property type="entry name" value="WH_DNA-bd_sf"/>
</dbReference>
<sequence>MKLSLCSYNSGALHQDYNAPLDNLQLLTAETGISGFATVRVPEQVFILDLLNKHSTEGLSTRELADQCGISIYKVRHLLLPLEKYGQVIRDKMQKHHQWFLSKETADINDHSNKEHYRLQQ</sequence>
<keyword evidence="4" id="KW-1185">Reference proteome</keyword>
<comment type="caution">
    <text evidence="3">The sequence shown here is derived from an EMBL/GenBank/DDBJ whole genome shotgun (WGS) entry which is preliminary data.</text>
</comment>
<dbReference type="SUPFAM" id="SSF46785">
    <property type="entry name" value="Winged helix' DNA-binding domain"/>
    <property type="match status" value="1"/>
</dbReference>
<evidence type="ECO:0000313" key="4">
    <source>
        <dbReference type="Proteomes" id="UP000028630"/>
    </source>
</evidence>
<dbReference type="InterPro" id="IPR036388">
    <property type="entry name" value="WH-like_DNA-bd_sf"/>
</dbReference>
<accession>A0A084ZMN6</accession>
<dbReference type="OrthoDB" id="6588517at2"/>
<evidence type="ECO:0000256" key="2">
    <source>
        <dbReference type="ARBA" id="ARBA00023163"/>
    </source>
</evidence>
<dbReference type="InterPro" id="IPR006793">
    <property type="entry name" value="FaeA"/>
</dbReference>